<evidence type="ECO:0000256" key="2">
    <source>
        <dbReference type="ARBA" id="ARBA00009810"/>
    </source>
</evidence>
<dbReference type="OrthoDB" id="8670144at2"/>
<dbReference type="InterPro" id="IPR012910">
    <property type="entry name" value="Plug_dom"/>
</dbReference>
<evidence type="ECO:0000256" key="5">
    <source>
        <dbReference type="ARBA" id="ARBA00022496"/>
    </source>
</evidence>
<evidence type="ECO:0000313" key="16">
    <source>
        <dbReference type="EMBL" id="AYC33665.1"/>
    </source>
</evidence>
<dbReference type="Gene3D" id="3.55.50.30">
    <property type="match status" value="1"/>
</dbReference>
<dbReference type="InterPro" id="IPR011662">
    <property type="entry name" value="Secretin/TonB_short_N"/>
</dbReference>
<evidence type="ECO:0000259" key="15">
    <source>
        <dbReference type="SMART" id="SM00965"/>
    </source>
</evidence>
<name>A0A385Z327_9PSED</name>
<evidence type="ECO:0000256" key="12">
    <source>
        <dbReference type="PROSITE-ProRule" id="PRU01360"/>
    </source>
</evidence>
<sequence>MATSLKTHFPQGVVEVNHPSRHARLRLSLLATGMLLAFSSHAQTDRVNLDLAAEPLDQALNSLAQQSGVQILFASQIAAGKQAPALKGSFTPREALERLLAASGLSVQTQGDDTFIVMQNPPATAQPDSAAAPDDAIELEEALVSGDRIHSDLMSPTRQITVIEREELKQLRQGSDNLAGVLSKIVPGMADSSRTITDFGQTLRGRNMLVLVDGVPLNTNRDSSRNLSNINPANIERVEVLRGSSAIYGSGAPGGIVSITTRPAGGETRVETSVIGTTPLTRLGDAGLGAELNQAFSGSQGQVDYEFNLGGRRIGASYDAHGNRIAPEPSQGDLFDSNIYSVGGKLGFRIDELQRLQFSASRYDAQQDTDFAADPAVKKFPAGSVPAHALKGLQLDEQTRLTNNLYGVEYRHEDLWGSELSTQAYYRDYFTRFSPFDARAVSTRGGNVDQVSQNSEVKGGRLTITTPFDSERNTRLVWGADYNEERSNMPLDVFNPAIYDASGTLVYEKTGSLTYMPWVTTKTSGAFGQLQHKFNEQWSVEGGMRYDYATAAFDDFQPLSQSKLAQPKTVQGGDVDYDATLYNIGVVYSPVTGQELYASFSQGFELPDIGLQLRNATASFNIDSSDLEPVKTDNYELGWRGTFSNLQTSLAVFQSRSKLGAVQSFNNGLILTRTEERIHGVEGQLDYFSDDSVWGTGATFTWIKGREKPQTSNDFQDMTGYRIPPLKLTAYVSYSPIAEWNNRLQATYFGNEDYRLDGKTSFGRREVSTYTTVDLISRYELDGQNSVTVGIQNLFNRYYYPQYSQLLRSSDNTSHLPAAGTVLSVGYNHDW</sequence>
<keyword evidence="8 13" id="KW-0798">TonB box</keyword>
<keyword evidence="11 12" id="KW-0998">Cell outer membrane</keyword>
<dbReference type="Proteomes" id="UP000265560">
    <property type="component" value="Chromosome"/>
</dbReference>
<protein>
    <submittedName>
        <fullName evidence="16">TonB-dependent receptor</fullName>
    </submittedName>
</protein>
<dbReference type="Gene3D" id="2.170.130.10">
    <property type="entry name" value="TonB-dependent receptor, plug domain"/>
    <property type="match status" value="1"/>
</dbReference>
<dbReference type="KEGG" id="pcav:D3880_15450"/>
<keyword evidence="6 12" id="KW-0812">Transmembrane</keyword>
<evidence type="ECO:0000256" key="8">
    <source>
        <dbReference type="ARBA" id="ARBA00023077"/>
    </source>
</evidence>
<dbReference type="InterPro" id="IPR039426">
    <property type="entry name" value="TonB-dep_rcpt-like"/>
</dbReference>
<dbReference type="PANTHER" id="PTHR30069">
    <property type="entry name" value="TONB-DEPENDENT OUTER MEMBRANE RECEPTOR"/>
    <property type="match status" value="1"/>
</dbReference>
<feature type="domain" description="Secretin/TonB short N-terminal" evidence="15">
    <location>
        <begin position="69"/>
        <end position="120"/>
    </location>
</feature>
<reference evidence="17" key="1">
    <citation type="submission" date="2018-09" db="EMBL/GenBank/DDBJ databases">
        <authorList>
            <person name="Zhu H."/>
        </authorList>
    </citation>
    <scope>NUCLEOTIDE SEQUENCE [LARGE SCALE GENOMIC DNA]</scope>
    <source>
        <strain evidence="17">K2W31S-8</strain>
    </source>
</reference>
<evidence type="ECO:0000313" key="17">
    <source>
        <dbReference type="Proteomes" id="UP000265560"/>
    </source>
</evidence>
<feature type="signal peptide" evidence="14">
    <location>
        <begin position="1"/>
        <end position="42"/>
    </location>
</feature>
<keyword evidence="5" id="KW-0406">Ion transport</keyword>
<dbReference type="InterPro" id="IPR000531">
    <property type="entry name" value="Beta-barrel_TonB"/>
</dbReference>
<dbReference type="Pfam" id="PF00593">
    <property type="entry name" value="TonB_dep_Rec_b-barrel"/>
    <property type="match status" value="1"/>
</dbReference>
<dbReference type="GO" id="GO:0015344">
    <property type="term" value="F:siderophore uptake transmembrane transporter activity"/>
    <property type="evidence" value="ECO:0007669"/>
    <property type="project" value="TreeGrafter"/>
</dbReference>
<gene>
    <name evidence="16" type="ORF">D3880_15450</name>
</gene>
<comment type="similarity">
    <text evidence="2 12 13">Belongs to the TonB-dependent receptor family.</text>
</comment>
<evidence type="ECO:0000256" key="9">
    <source>
        <dbReference type="ARBA" id="ARBA00023136"/>
    </source>
</evidence>
<dbReference type="SMART" id="SM00965">
    <property type="entry name" value="STN"/>
    <property type="match status" value="1"/>
</dbReference>
<dbReference type="PANTHER" id="PTHR30069:SF42">
    <property type="entry name" value="FERRIC AEROBACTIN RECEPTOR"/>
    <property type="match status" value="1"/>
</dbReference>
<feature type="chain" id="PRO_5017178268" evidence="14">
    <location>
        <begin position="43"/>
        <end position="831"/>
    </location>
</feature>
<dbReference type="Gene3D" id="2.40.170.20">
    <property type="entry name" value="TonB-dependent receptor, beta-barrel domain"/>
    <property type="match status" value="1"/>
</dbReference>
<dbReference type="GO" id="GO:0044718">
    <property type="term" value="P:siderophore transmembrane transport"/>
    <property type="evidence" value="ECO:0007669"/>
    <property type="project" value="TreeGrafter"/>
</dbReference>
<dbReference type="SUPFAM" id="SSF56935">
    <property type="entry name" value="Porins"/>
    <property type="match status" value="1"/>
</dbReference>
<evidence type="ECO:0000256" key="14">
    <source>
        <dbReference type="SAM" id="SignalP"/>
    </source>
</evidence>
<evidence type="ECO:0000256" key="10">
    <source>
        <dbReference type="ARBA" id="ARBA00023170"/>
    </source>
</evidence>
<dbReference type="CDD" id="cd01347">
    <property type="entry name" value="ligand_gated_channel"/>
    <property type="match status" value="1"/>
</dbReference>
<dbReference type="Pfam" id="PF07660">
    <property type="entry name" value="STN"/>
    <property type="match status" value="1"/>
</dbReference>
<evidence type="ECO:0000256" key="7">
    <source>
        <dbReference type="ARBA" id="ARBA00023004"/>
    </source>
</evidence>
<keyword evidence="9 12" id="KW-0472">Membrane</keyword>
<keyword evidence="5" id="KW-0410">Iron transport</keyword>
<dbReference type="GO" id="GO:0009279">
    <property type="term" value="C:cell outer membrane"/>
    <property type="evidence" value="ECO:0007669"/>
    <property type="project" value="UniProtKB-SubCell"/>
</dbReference>
<dbReference type="InterPro" id="IPR010105">
    <property type="entry name" value="TonB_sidphr_rcpt"/>
</dbReference>
<keyword evidence="17" id="KW-1185">Reference proteome</keyword>
<keyword evidence="7" id="KW-0408">Iron</keyword>
<evidence type="ECO:0000256" key="3">
    <source>
        <dbReference type="ARBA" id="ARBA00022448"/>
    </source>
</evidence>
<evidence type="ECO:0000256" key="13">
    <source>
        <dbReference type="RuleBase" id="RU003357"/>
    </source>
</evidence>
<dbReference type="AlphaFoldDB" id="A0A385Z327"/>
<evidence type="ECO:0000256" key="11">
    <source>
        <dbReference type="ARBA" id="ARBA00023237"/>
    </source>
</evidence>
<dbReference type="PROSITE" id="PS52016">
    <property type="entry name" value="TONB_DEPENDENT_REC_3"/>
    <property type="match status" value="1"/>
</dbReference>
<organism evidence="16 17">
    <name type="scientific">Pseudomonas cavernae</name>
    <dbReference type="NCBI Taxonomy" id="2320867"/>
    <lineage>
        <taxon>Bacteria</taxon>
        <taxon>Pseudomonadati</taxon>
        <taxon>Pseudomonadota</taxon>
        <taxon>Gammaproteobacteria</taxon>
        <taxon>Pseudomonadales</taxon>
        <taxon>Pseudomonadaceae</taxon>
        <taxon>Pseudomonas</taxon>
    </lineage>
</organism>
<evidence type="ECO:0000256" key="6">
    <source>
        <dbReference type="ARBA" id="ARBA00022692"/>
    </source>
</evidence>
<keyword evidence="4 12" id="KW-1134">Transmembrane beta strand</keyword>
<dbReference type="NCBIfam" id="TIGR01783">
    <property type="entry name" value="TonB-siderophor"/>
    <property type="match status" value="1"/>
</dbReference>
<evidence type="ECO:0000256" key="4">
    <source>
        <dbReference type="ARBA" id="ARBA00022452"/>
    </source>
</evidence>
<comment type="subcellular location">
    <subcellularLocation>
        <location evidence="1 12">Cell outer membrane</location>
        <topology evidence="1 12">Multi-pass membrane protein</topology>
    </subcellularLocation>
</comment>
<keyword evidence="3 12" id="KW-0813">Transport</keyword>
<proteinExistence type="inferred from homology"/>
<dbReference type="InterPro" id="IPR037066">
    <property type="entry name" value="Plug_dom_sf"/>
</dbReference>
<dbReference type="EMBL" id="CP032419">
    <property type="protein sequence ID" value="AYC33665.1"/>
    <property type="molecule type" value="Genomic_DNA"/>
</dbReference>
<accession>A0A385Z327</accession>
<dbReference type="Pfam" id="PF07715">
    <property type="entry name" value="Plug"/>
    <property type="match status" value="1"/>
</dbReference>
<dbReference type="GO" id="GO:0038023">
    <property type="term" value="F:signaling receptor activity"/>
    <property type="evidence" value="ECO:0007669"/>
    <property type="project" value="InterPro"/>
</dbReference>
<evidence type="ECO:0000256" key="1">
    <source>
        <dbReference type="ARBA" id="ARBA00004571"/>
    </source>
</evidence>
<keyword evidence="10 16" id="KW-0675">Receptor</keyword>
<dbReference type="InterPro" id="IPR036942">
    <property type="entry name" value="Beta-barrel_TonB_sf"/>
</dbReference>
<keyword evidence="14" id="KW-0732">Signal</keyword>